<protein>
    <submittedName>
        <fullName evidence="2">Acyl carrier protein</fullName>
    </submittedName>
</protein>
<evidence type="ECO:0000259" key="1">
    <source>
        <dbReference type="Pfam" id="PF00550"/>
    </source>
</evidence>
<dbReference type="AlphaFoldDB" id="A0A7W9T4C6"/>
<keyword evidence="3" id="KW-1185">Reference proteome</keyword>
<accession>A0A7W9T4C6</accession>
<comment type="caution">
    <text evidence="2">The sequence shown here is derived from an EMBL/GenBank/DDBJ whole genome shotgun (WGS) entry which is preliminary data.</text>
</comment>
<dbReference type="EMBL" id="JACHGG010000011">
    <property type="protein sequence ID" value="MBB6061366.1"/>
    <property type="molecule type" value="Genomic_DNA"/>
</dbReference>
<dbReference type="Pfam" id="PF00550">
    <property type="entry name" value="PP-binding"/>
    <property type="match status" value="1"/>
</dbReference>
<name>A0A7W9T4C6_9BACT</name>
<dbReference type="SUPFAM" id="SSF47336">
    <property type="entry name" value="ACP-like"/>
    <property type="match status" value="1"/>
</dbReference>
<proteinExistence type="predicted"/>
<sequence length="93" mass="10646">MRTLTPFRPDAMLVQQVRRIIHHRKGIRLRRLHLTTQLSRDLGFDTVDVVDIILELERAFQLTIPDEVPLQTIGDFVRYVSSQLPPASQASAA</sequence>
<gene>
    <name evidence="2" type="ORF">HNQ93_004245</name>
</gene>
<dbReference type="InterPro" id="IPR036736">
    <property type="entry name" value="ACP-like_sf"/>
</dbReference>
<dbReference type="InterPro" id="IPR009081">
    <property type="entry name" value="PP-bd_ACP"/>
</dbReference>
<dbReference type="Proteomes" id="UP000532746">
    <property type="component" value="Unassembled WGS sequence"/>
</dbReference>
<evidence type="ECO:0000313" key="2">
    <source>
        <dbReference type="EMBL" id="MBB6061366.1"/>
    </source>
</evidence>
<dbReference type="Gene3D" id="1.10.1200.10">
    <property type="entry name" value="ACP-like"/>
    <property type="match status" value="1"/>
</dbReference>
<feature type="domain" description="Carrier" evidence="1">
    <location>
        <begin position="16"/>
        <end position="80"/>
    </location>
</feature>
<organism evidence="2 3">
    <name type="scientific">Hymenobacter luteus</name>
    <dbReference type="NCBI Taxonomy" id="1411122"/>
    <lineage>
        <taxon>Bacteria</taxon>
        <taxon>Pseudomonadati</taxon>
        <taxon>Bacteroidota</taxon>
        <taxon>Cytophagia</taxon>
        <taxon>Cytophagales</taxon>
        <taxon>Hymenobacteraceae</taxon>
        <taxon>Hymenobacter</taxon>
    </lineage>
</organism>
<reference evidence="2 3" key="1">
    <citation type="submission" date="2020-08" db="EMBL/GenBank/DDBJ databases">
        <title>Genomic Encyclopedia of Type Strains, Phase IV (KMG-IV): sequencing the most valuable type-strain genomes for metagenomic binning, comparative biology and taxonomic classification.</title>
        <authorList>
            <person name="Goeker M."/>
        </authorList>
    </citation>
    <scope>NUCLEOTIDE SEQUENCE [LARGE SCALE GENOMIC DNA]</scope>
    <source>
        <strain evidence="2 3">DSM 26718</strain>
    </source>
</reference>
<evidence type="ECO:0000313" key="3">
    <source>
        <dbReference type="Proteomes" id="UP000532746"/>
    </source>
</evidence>